<name>A0A1S4DM31_TOBAC</name>
<sequence length="314" mass="36075">MTISFPWFPSIESFIIGGIARKSDHLGSGALGTRIDLLKILIYGYILQLNLLMLKFLHLEFSIQITKDIEFPQFSYTNTKLRNLALWYCQLNPTGSVNWSSLVSLSFGYLKLTDDVMEKVLAGCPNLECLDLNGVKGIHRLEISSVKLRELIIQDYGNDNHDLWLEILAPYIQKLDLLGYCSEIRIRQRNVDSLVTAVLLLNFAFDNVEGNLEKECRYLKELLQSVAHVENLELGPWCIEFLSVLELKGWQPPPSSWKFLELPALQQLDFPGLSAFSRVHWILRHWSLIGGAMMKKEFIAPRRFCNSLFDIHDK</sequence>
<protein>
    <submittedName>
        <fullName evidence="2">F-box protein At5g03100-like</fullName>
    </submittedName>
</protein>
<proteinExistence type="predicted"/>
<feature type="domain" description="F-box/LRR-repeat protein 15/At3g58940/PEG3-like LRR" evidence="1">
    <location>
        <begin position="64"/>
        <end position="177"/>
    </location>
</feature>
<dbReference type="Pfam" id="PF24758">
    <property type="entry name" value="LRR_At5g56370"/>
    <property type="match status" value="1"/>
</dbReference>
<dbReference type="PANTHER" id="PTHR31639:SF172">
    <property type="entry name" value="F-BOX_LRR-REPEAT PROTEIN 25-LIKE"/>
    <property type="match status" value="1"/>
</dbReference>
<dbReference type="InterPro" id="IPR032675">
    <property type="entry name" value="LRR_dom_sf"/>
</dbReference>
<dbReference type="KEGG" id="nta:107831199"/>
<dbReference type="PaxDb" id="4097-A0A1S4DM31"/>
<gene>
    <name evidence="2" type="primary">LOC107831199</name>
</gene>
<organism evidence="2">
    <name type="scientific">Nicotiana tabacum</name>
    <name type="common">Common tobacco</name>
    <dbReference type="NCBI Taxonomy" id="4097"/>
    <lineage>
        <taxon>Eukaryota</taxon>
        <taxon>Viridiplantae</taxon>
        <taxon>Streptophyta</taxon>
        <taxon>Embryophyta</taxon>
        <taxon>Tracheophyta</taxon>
        <taxon>Spermatophyta</taxon>
        <taxon>Magnoliopsida</taxon>
        <taxon>eudicotyledons</taxon>
        <taxon>Gunneridae</taxon>
        <taxon>Pentapetalae</taxon>
        <taxon>asterids</taxon>
        <taxon>lamiids</taxon>
        <taxon>Solanales</taxon>
        <taxon>Solanaceae</taxon>
        <taxon>Nicotianoideae</taxon>
        <taxon>Nicotianeae</taxon>
        <taxon>Nicotiana</taxon>
    </lineage>
</organism>
<dbReference type="RefSeq" id="XP_016514462.1">
    <property type="nucleotide sequence ID" value="XM_016658976.1"/>
</dbReference>
<dbReference type="OrthoDB" id="1302915at2759"/>
<accession>A0A1S4DM31</accession>
<reference evidence="2" key="1">
    <citation type="submission" date="2025-08" db="UniProtKB">
        <authorList>
            <consortium name="RefSeq"/>
        </authorList>
    </citation>
    <scope>IDENTIFICATION</scope>
</reference>
<dbReference type="Gene3D" id="3.80.10.10">
    <property type="entry name" value="Ribonuclease Inhibitor"/>
    <property type="match status" value="1"/>
</dbReference>
<dbReference type="SUPFAM" id="SSF52047">
    <property type="entry name" value="RNI-like"/>
    <property type="match status" value="1"/>
</dbReference>
<dbReference type="PANTHER" id="PTHR31639">
    <property type="entry name" value="F-BOX PROTEIN-LIKE"/>
    <property type="match status" value="1"/>
</dbReference>
<dbReference type="AlphaFoldDB" id="A0A1S4DM31"/>
<evidence type="ECO:0000259" key="1">
    <source>
        <dbReference type="Pfam" id="PF24758"/>
    </source>
</evidence>
<evidence type="ECO:0000313" key="2">
    <source>
        <dbReference type="RefSeq" id="XP_016514462.1"/>
    </source>
</evidence>
<dbReference type="InterPro" id="IPR055411">
    <property type="entry name" value="LRR_FXL15/At3g58940/PEG3-like"/>
</dbReference>